<dbReference type="RefSeq" id="WP_290267215.1">
    <property type="nucleotide sequence ID" value="NZ_JAUFQQ010000005.1"/>
</dbReference>
<proteinExistence type="predicted"/>
<reference evidence="2 3" key="1">
    <citation type="submission" date="2024-09" db="EMBL/GenBank/DDBJ databases">
        <authorList>
            <person name="Sun Q."/>
            <person name="Mori K."/>
        </authorList>
    </citation>
    <scope>NUCLEOTIDE SEQUENCE [LARGE SCALE GENOMIC DNA]</scope>
    <source>
        <strain evidence="2 3">CECT 7908</strain>
    </source>
</reference>
<keyword evidence="1" id="KW-0732">Signal</keyword>
<keyword evidence="3" id="KW-1185">Reference proteome</keyword>
<protein>
    <recommendedName>
        <fullName evidence="4">GLPGLI family protein</fullName>
    </recommendedName>
</protein>
<evidence type="ECO:0000256" key="1">
    <source>
        <dbReference type="SAM" id="SignalP"/>
    </source>
</evidence>
<evidence type="ECO:0000313" key="2">
    <source>
        <dbReference type="EMBL" id="MFB9063376.1"/>
    </source>
</evidence>
<sequence>MKKKICLIILLAINFIINAQKKESDYFTFYKGGGKYLKPLKYVLFIPKEGNVKTEEGRKKIFKIGSERFVFDKDKHKVDTSSVRFLNNIKLEKTTKLRDNEVVFYKNEIKKTEIYKKSGFSYPFPITKVHPYFKIYLLEKTDMKLIKYEVDWEYSDF</sequence>
<accession>A0ABV5FIK8</accession>
<name>A0ABV5FIK8_9FLAO</name>
<evidence type="ECO:0000313" key="3">
    <source>
        <dbReference type="Proteomes" id="UP001589589"/>
    </source>
</evidence>
<dbReference type="EMBL" id="JBHMEX010000014">
    <property type="protein sequence ID" value="MFB9063376.1"/>
    <property type="molecule type" value="Genomic_DNA"/>
</dbReference>
<comment type="caution">
    <text evidence="2">The sequence shown here is derived from an EMBL/GenBank/DDBJ whole genome shotgun (WGS) entry which is preliminary data.</text>
</comment>
<dbReference type="Proteomes" id="UP001589589">
    <property type="component" value="Unassembled WGS sequence"/>
</dbReference>
<feature type="chain" id="PRO_5045847832" description="GLPGLI family protein" evidence="1">
    <location>
        <begin position="22"/>
        <end position="157"/>
    </location>
</feature>
<organism evidence="2 3">
    <name type="scientific">Flavobacterium branchiarum</name>
    <dbReference type="NCBI Taxonomy" id="1114870"/>
    <lineage>
        <taxon>Bacteria</taxon>
        <taxon>Pseudomonadati</taxon>
        <taxon>Bacteroidota</taxon>
        <taxon>Flavobacteriia</taxon>
        <taxon>Flavobacteriales</taxon>
        <taxon>Flavobacteriaceae</taxon>
        <taxon>Flavobacterium</taxon>
    </lineage>
</organism>
<gene>
    <name evidence="2" type="ORF">ACFFUQ_05020</name>
</gene>
<feature type="signal peptide" evidence="1">
    <location>
        <begin position="1"/>
        <end position="21"/>
    </location>
</feature>
<evidence type="ECO:0008006" key="4">
    <source>
        <dbReference type="Google" id="ProtNLM"/>
    </source>
</evidence>